<dbReference type="GO" id="GO:0016020">
    <property type="term" value="C:membrane"/>
    <property type="evidence" value="ECO:0007669"/>
    <property type="project" value="InterPro"/>
</dbReference>
<evidence type="ECO:0000256" key="1">
    <source>
        <dbReference type="SAM" id="Phobius"/>
    </source>
</evidence>
<dbReference type="PANTHER" id="PTHR22911:SF103">
    <property type="entry name" value="BLR2811 PROTEIN"/>
    <property type="match status" value="1"/>
</dbReference>
<keyword evidence="4" id="KW-1185">Reference proteome</keyword>
<gene>
    <name evidence="3" type="ORF">ISN26_03810</name>
</gene>
<feature type="transmembrane region" description="Helical" evidence="1">
    <location>
        <begin position="104"/>
        <end position="126"/>
    </location>
</feature>
<feature type="transmembrane region" description="Helical" evidence="1">
    <location>
        <begin position="133"/>
        <end position="150"/>
    </location>
</feature>
<sequence>MSAAAPADADGTKLAGIGLLLFTLFLFSCQDIAAKLLFPYFPVLFIIWFRFFGNLLLNLVQVGFSEAGILRSLRTPRWRLQLARSFFLAATSYLYYSAIETLPLTTSISVFFIYPMLIAGLAPFVLGERLPPARWIFIGLGMAGVLLVMRPGTEDFSWRFVYVLAAACTFSCYTMLTRLLAKADPVATTTLYTSFGGVLMLLPPLLLISGTWEGPDSLWLWAAAMSLGVVFGGFGHYLLIYASRLVPAPEMASWFYTQIVWMVIADVFFFDTVPDAFALLGCAVVIVANVFIVRMELRAARQLAAAQAASSLD</sequence>
<comment type="caution">
    <text evidence="3">The sequence shown here is derived from an EMBL/GenBank/DDBJ whole genome shotgun (WGS) entry which is preliminary data.</text>
</comment>
<organism evidence="3 4">
    <name type="scientific">Candidatus Amphirhobacter heronislandensis</name>
    <dbReference type="NCBI Taxonomy" id="1732024"/>
    <lineage>
        <taxon>Bacteria</taxon>
        <taxon>Pseudomonadati</taxon>
        <taxon>Pseudomonadota</taxon>
        <taxon>Gammaproteobacteria</taxon>
        <taxon>Candidatus Tethybacterales</taxon>
        <taxon>Candidatus Tethybacteraceae</taxon>
        <taxon>Candidatus Amphirhobacter</taxon>
    </lineage>
</organism>
<proteinExistence type="predicted"/>
<feature type="transmembrane region" description="Helical" evidence="1">
    <location>
        <begin position="276"/>
        <end position="293"/>
    </location>
</feature>
<dbReference type="EMBL" id="JADHEI010000033">
    <property type="protein sequence ID" value="MBF2735200.1"/>
    <property type="molecule type" value="Genomic_DNA"/>
</dbReference>
<dbReference type="PANTHER" id="PTHR22911">
    <property type="entry name" value="ACYL-MALONYL CONDENSING ENZYME-RELATED"/>
    <property type="match status" value="1"/>
</dbReference>
<dbReference type="InterPro" id="IPR037185">
    <property type="entry name" value="EmrE-like"/>
</dbReference>
<feature type="domain" description="EamA" evidence="2">
    <location>
        <begin position="161"/>
        <end position="293"/>
    </location>
</feature>
<reference evidence="3" key="1">
    <citation type="submission" date="2020-10" db="EMBL/GenBank/DDBJ databases">
        <title>An improved Amphimedon queenslandica hologenome assembly reveals how three proteobacterial symbionts can extend the metabolic phenotypic of their marine sponge host.</title>
        <authorList>
            <person name="Degnan B."/>
            <person name="Degnan S."/>
            <person name="Xiang X."/>
        </authorList>
    </citation>
    <scope>NUCLEOTIDE SEQUENCE</scope>
    <source>
        <strain evidence="3">AqS2</strain>
    </source>
</reference>
<dbReference type="Gene3D" id="1.10.3730.20">
    <property type="match status" value="1"/>
</dbReference>
<feature type="transmembrane region" description="Helical" evidence="1">
    <location>
        <begin position="39"/>
        <end position="60"/>
    </location>
</feature>
<evidence type="ECO:0000313" key="3">
    <source>
        <dbReference type="EMBL" id="MBF2735200.1"/>
    </source>
</evidence>
<dbReference type="Pfam" id="PF00892">
    <property type="entry name" value="EamA"/>
    <property type="match status" value="2"/>
</dbReference>
<feature type="transmembrane region" description="Helical" evidence="1">
    <location>
        <begin position="81"/>
        <end position="98"/>
    </location>
</feature>
<feature type="transmembrane region" description="Helical" evidence="1">
    <location>
        <begin position="191"/>
        <end position="212"/>
    </location>
</feature>
<feature type="transmembrane region" description="Helical" evidence="1">
    <location>
        <begin position="156"/>
        <end position="179"/>
    </location>
</feature>
<evidence type="ECO:0000313" key="4">
    <source>
        <dbReference type="Proteomes" id="UP000604381"/>
    </source>
</evidence>
<feature type="domain" description="EamA" evidence="2">
    <location>
        <begin position="15"/>
        <end position="149"/>
    </location>
</feature>
<feature type="transmembrane region" description="Helical" evidence="1">
    <location>
        <begin position="251"/>
        <end position="270"/>
    </location>
</feature>
<dbReference type="Proteomes" id="UP000604381">
    <property type="component" value="Unassembled WGS sequence"/>
</dbReference>
<name>A0A930UC48_9GAMM</name>
<keyword evidence="1" id="KW-0472">Membrane</keyword>
<evidence type="ECO:0000259" key="2">
    <source>
        <dbReference type="Pfam" id="PF00892"/>
    </source>
</evidence>
<protein>
    <submittedName>
        <fullName evidence="3">DMT family transporter</fullName>
    </submittedName>
</protein>
<accession>A0A930UC48</accession>
<feature type="transmembrane region" description="Helical" evidence="1">
    <location>
        <begin position="218"/>
        <end position="239"/>
    </location>
</feature>
<dbReference type="SUPFAM" id="SSF103481">
    <property type="entry name" value="Multidrug resistance efflux transporter EmrE"/>
    <property type="match status" value="2"/>
</dbReference>
<dbReference type="AlphaFoldDB" id="A0A930UC48"/>
<keyword evidence="1" id="KW-0812">Transmembrane</keyword>
<keyword evidence="1" id="KW-1133">Transmembrane helix</keyword>
<dbReference type="InterPro" id="IPR000620">
    <property type="entry name" value="EamA_dom"/>
</dbReference>